<feature type="non-terminal residue" evidence="1">
    <location>
        <position position="1"/>
    </location>
</feature>
<dbReference type="CDD" id="cd09272">
    <property type="entry name" value="RNase_HI_RT_Ty1"/>
    <property type="match status" value="1"/>
</dbReference>
<evidence type="ECO:0008006" key="2">
    <source>
        <dbReference type="Google" id="ProtNLM"/>
    </source>
</evidence>
<proteinExistence type="predicted"/>
<sequence length="105" mass="11970">MALSEASRDALWLRNLINELNVLPTECPPISLHIDNQGAHAMAEAELTTKRSKHIDIRYHYVREKVRDGIVKLQTCPTKEQAADGLTKPLQTERFNHFLELTGIH</sequence>
<name>G9HX24_MONRU</name>
<protein>
    <recommendedName>
        <fullName evidence="2">Polyprotein</fullName>
    </recommendedName>
</protein>
<reference evidence="1" key="1">
    <citation type="submission" date="2011-07" db="EMBL/GenBank/DDBJ databases">
        <title>Studies on Screening gamma-Aminobutyric Acid Transformants in T-DNA Mutation Library of Monascus ruber and Amplifying Right-Flanking Sequence of the Insertion Site.</title>
        <authorList>
            <person name="Cai Q."/>
        </authorList>
    </citation>
    <scope>NUCLEOTIDE SEQUENCE</scope>
</reference>
<evidence type="ECO:0000313" key="1">
    <source>
        <dbReference type="EMBL" id="AEW46442.1"/>
    </source>
</evidence>
<dbReference type="EMBL" id="JN409350">
    <property type="protein sequence ID" value="AEW46442.1"/>
    <property type="molecule type" value="Genomic_DNA"/>
</dbReference>
<dbReference type="AlphaFoldDB" id="G9HX24"/>
<organism evidence="1">
    <name type="scientific">Monascus ruber</name>
    <name type="common">Mold</name>
    <dbReference type="NCBI Taxonomy" id="89489"/>
    <lineage>
        <taxon>Eukaryota</taxon>
        <taxon>Fungi</taxon>
        <taxon>Dikarya</taxon>
        <taxon>Ascomycota</taxon>
        <taxon>Pezizomycotina</taxon>
        <taxon>Eurotiomycetes</taxon>
        <taxon>Eurotiomycetidae</taxon>
        <taxon>Eurotiales</taxon>
        <taxon>Aspergillaceae</taxon>
        <taxon>Monascus</taxon>
    </lineage>
</organism>
<accession>G9HX24</accession>